<evidence type="ECO:0008006" key="3">
    <source>
        <dbReference type="Google" id="ProtNLM"/>
    </source>
</evidence>
<evidence type="ECO:0000313" key="1">
    <source>
        <dbReference type="EMBL" id="RWY33885.1"/>
    </source>
</evidence>
<proteinExistence type="predicted"/>
<dbReference type="Proteomes" id="UP000287168">
    <property type="component" value="Unassembled WGS sequence"/>
</dbReference>
<organism evidence="1 2">
    <name type="scientific">Falsigemmobacter intermedius</name>
    <dbReference type="NCBI Taxonomy" id="1553448"/>
    <lineage>
        <taxon>Bacteria</taxon>
        <taxon>Pseudomonadati</taxon>
        <taxon>Pseudomonadota</taxon>
        <taxon>Alphaproteobacteria</taxon>
        <taxon>Rhodobacterales</taxon>
        <taxon>Paracoccaceae</taxon>
        <taxon>Falsigemmobacter</taxon>
    </lineage>
</organism>
<comment type="caution">
    <text evidence="1">The sequence shown here is derived from an EMBL/GenBank/DDBJ whole genome shotgun (WGS) entry which is preliminary data.</text>
</comment>
<gene>
    <name evidence="1" type="ORF">EP867_19485</name>
</gene>
<dbReference type="EMBL" id="SBLC01000124">
    <property type="protein sequence ID" value="RWY33885.1"/>
    <property type="molecule type" value="Genomic_DNA"/>
</dbReference>
<keyword evidence="2" id="KW-1185">Reference proteome</keyword>
<reference evidence="1 2" key="1">
    <citation type="journal article" date="2015" name="Int. J. Syst. Evol. Microbiol.">
        <title>Gemmobacter intermedius sp. nov., isolated from a white stork (Ciconia ciconia).</title>
        <authorList>
            <person name="Kampfer P."/>
            <person name="Jerzak L."/>
            <person name="Wilharm G."/>
            <person name="Golke J."/>
            <person name="Busse H.J."/>
            <person name="Glaeser S.P."/>
        </authorList>
    </citation>
    <scope>NUCLEOTIDE SEQUENCE [LARGE SCALE GENOMIC DNA]</scope>
    <source>
        <strain evidence="1 2">119/4</strain>
    </source>
</reference>
<accession>A0A3S3Y5H7</accession>
<protein>
    <recommendedName>
        <fullName evidence="3">Transposase</fullName>
    </recommendedName>
</protein>
<dbReference type="OrthoDB" id="9803878at2"/>
<evidence type="ECO:0000313" key="2">
    <source>
        <dbReference type="Proteomes" id="UP000287168"/>
    </source>
</evidence>
<sequence length="59" mass="6311">MAVSGTKGEKTLVELAQDFDVQPNQCKQWRHQLLPGATGVSGEAANADPELTIDVKTLC</sequence>
<dbReference type="AlphaFoldDB" id="A0A3S3Y5H7"/>
<name>A0A3S3Y5H7_9RHOB</name>